<feature type="region of interest" description="Disordered" evidence="1">
    <location>
        <begin position="1294"/>
        <end position="1359"/>
    </location>
</feature>
<keyword evidence="3" id="KW-1185">Reference proteome</keyword>
<protein>
    <submittedName>
        <fullName evidence="2">Uncharacterized protein</fullName>
    </submittedName>
</protein>
<accession>G0VSA2</accession>
<proteinExistence type="predicted"/>
<dbReference type="STRING" id="1064535.MELS_1924"/>
<feature type="region of interest" description="Disordered" evidence="1">
    <location>
        <begin position="2678"/>
        <end position="2698"/>
    </location>
</feature>
<sequence>MAGRTTEDYLQALYDRAEANDQYLDSVIAPDDGGTYDSFGDGGFLDSAINGALNGLGSSLGSIGTYMNQEFGFGQGLEDFGDAISQGRQARRQFTRNDRLFDFITDPNGLTYTAFNLVGSSAPDLAVTGAVGAATGGIGGAAVGLGLKAAKAARLAKTASSLEKAIAVGTDASELSTGARIARAAFNAAPEIAGNVAGGYLDAASEAGDTYNQAIQNGATQEEARNAMDTDFMDNIGMSIASNAVEMGMFKGAANAPKRLLSSATESTEQKAGEGLLGSLSDFGGKVADFADKRYSTRVLAHSVPGMAVESYTEGLQNEFQNSSITGEDVNYNPLEMGDESKDQMFMAGMGMIPTGLLGGIGHRRARRVSPADEVSNPVEVVNSPVEETVRNTPNTIQEESPIREDVPVTENIPVDETELTQQDLDAIPMNSQETTAPQQVDASLVQAGPKDFAQQLIDKMNNPTEYDLAEQEAYGKSDNQYQANQAIANLIDTEDGNVLGYNPVHGTSMMTGPERDDLVKAMIESPNLPIISDSKSAQPVAAILQQRNNDRYRQATAQSLIQKKNELGLPISQQELDNANSISPNTGFFPAQRKEIHVQEVANRKADREQHTQNIATAVSAIQEDIKQNGVYSDFYKPKSGDISDAGKARLNKLGVTPDDAGISKVLRTNSASATRSYELQKKEKQKATEQVIKDDFLKNGVHSKYYTSDGKFDSLPNEVKQEITKGAGGEVTHAIRNQIQTLSGKARAEDRVKTQTIANKKNHMDTVQRINSSRENRGVTLDAKKMEGLSAKEQRRQIEMANAQIAKRNRIAEVDAVRGFEKQRIDKSHEVTIESPFAQKLSQYANKGRDKEAITELHNFTENFFNYKKGLSMSRLLSKFPKKYRESVKEAVTSYVNARTQDKYNPQDHIQNIEQKVAEVDRQAKQVSDEKNRERARRSYENKKEIQKAEPKPVQGSAQDLLNIMSKVQDDESKSKPEAKPVKELSGATKAKKTRAALNEAKPKGKEEEIKTVRSAGKALAKEIRGKHLAKNDPIHYFLHHEELEKKYGERAATLSGKNASFVTVEDGKNVRKPYRGEYFQTGNHREPLVPSIVNWVNDGPVKVARAVNFPGDKALQNLVESGQYTQEEVSKAKTEYEKYKKQADDEKAEAQAETKERKARESENNAGTYLANTKEKRITSSEPLSYKYEDGMITSSTSDMDVKIPNGEIEAFGGDKVKLKDADKQDIADYLSDYYNIDTEPDNIKVTKENEVHVTDAFRYFFPDDVSKDIFNRLGEEDQKKFLADGYEVKGEDKNVQTDETTSDARGSNGPEHLEGDVVQRNSYPPRRNDAGRSGQETLGRRQRVSGQVQQASRGLGPEYRLTKLGNKLKKAIHLATPEGVSIDAPTLNKLINDSFGDLSPRLQSKIAEALDDMATVFIYDGEKEKTGALGRTYSEYNVIRIFKDALSGDKSTPTVLHETIHSLHAAIERGLGDKEYGINYITSNNFVDKEKDQLEDYRIEYTNRLIEQLREGEGFTNSWRILVYDHTIRNPKIVDYVCDKISKSKTLQESLKKNKELYDELFVAKTLSQLQLASKYPQYKSQLKGVEDRIIDMANKAVDGAGTLSSARASILEKAKVLKPFSNGTFTDKAVKAFLNFVENRNTPSADAMSIKERIDKQLHKVGIPTHEETAQRAALYAAGVLPGKERMSILQRQFEDPLHIFKKYFPDGMPIYRLADGARRKMEKFVGDYSQKFLDVFKGLDKDERKVFDSLVLKANEMHRDPMQVINLDDGIHLAVRHDAFIEHYDSAPEAIKKIQEIRNSGKYRLSKMIQESEENENAGFGKGFTVFALPKGSAAFKSEDAAQKYAKAHEKEAYISMIRSLSDKPMKSSQVDNVMSSFMKYRDMMDKVYETSAQAAKESGANYKLPKKLNGYFPQIHLPYVVWVKDKDTKTFVRTASFYNASEASKRAKELNQAGQEAYWAEINPINAMAHGDRLAKVDRMTEDQLKQLNDEGLISVSESNNDTGNYNEALKRVFNPLFKEHHTVAIKDVMSHIEKVNRYRSNTGSAVHDNYVKKLQSQIRVTGLYKKLQKMKKDAIISQDELNNIINSANMKQQFNPFFQKRSGASGYSQNVADSVYRYLITSGNFISKAKFYAEATAYYTSKYHKDIREEATTNEQKFLKTYIEANHRPTSVTALDRMINDYMNLLAEKDPTGIGSLLRRRYGHNLYTGLAKDTLSLQNLLKLGLFRPASLAVQAFQVLNANAKLGGNKYIGMSKYFRTGLKEATGSKNDAKWKELYDYIGINERSVAIDSEILGRPTGVFDKKILFGKSAKDLADKSMWFFNVGDKWARKATAIGGYLKAMDDFKELSHDEKKMMLDEAITSWQTKKDRARQNHYPFKDPKPTMASVRKEYVFNKTKDLVTETNFNYSVTDSPLAMTEAGVTGKLLLQFKKYPLFTLNFMLHNTKEENIRFLVPMFIMAGALGMPCANLVDDIFDKTTGHSPVMALKKGMINWAGGSSAKKALVNVALYGAPSLAGINLSGNIGLGDAIQFDLGPTVSTVSNIAQGNGIIRSLAPRLGALEEAVTGKKENKYGQITAKYTPYDQLLKVFGFRTMAETNSSDATRVMKLATQKYNECKSQAKKEYIKNPNTDNYEALKIYGMSDGDIAKLLKTKDTTAMETAIKTVPKKAKSPEAQEVRNLSKAAQEFVK</sequence>
<feature type="compositionally biased region" description="Low complexity" evidence="1">
    <location>
        <begin position="1348"/>
        <end position="1357"/>
    </location>
</feature>
<feature type="compositionally biased region" description="Basic and acidic residues" evidence="1">
    <location>
        <begin position="1003"/>
        <end position="1013"/>
    </location>
</feature>
<dbReference type="Proteomes" id="UP000010111">
    <property type="component" value="Chromosome"/>
</dbReference>
<feature type="compositionally biased region" description="Basic and acidic residues" evidence="1">
    <location>
        <begin position="921"/>
        <end position="953"/>
    </location>
</feature>
<dbReference type="RefSeq" id="WP_014016867.1">
    <property type="nucleotide sequence ID" value="NC_015873.1"/>
</dbReference>
<feature type="region of interest" description="Disordered" evidence="1">
    <location>
        <begin position="921"/>
        <end position="1013"/>
    </location>
</feature>
<evidence type="ECO:0000256" key="1">
    <source>
        <dbReference type="SAM" id="MobiDB-lite"/>
    </source>
</evidence>
<organism evidence="2 3">
    <name type="scientific">Megasphaera elsdenii DSM 20460</name>
    <dbReference type="NCBI Taxonomy" id="1064535"/>
    <lineage>
        <taxon>Bacteria</taxon>
        <taxon>Bacillati</taxon>
        <taxon>Bacillota</taxon>
        <taxon>Negativicutes</taxon>
        <taxon>Veillonellales</taxon>
        <taxon>Veillonellaceae</taxon>
        <taxon>Megasphaera</taxon>
    </lineage>
</organism>
<feature type="compositionally biased region" description="Basic and acidic residues" evidence="1">
    <location>
        <begin position="1144"/>
        <end position="1166"/>
    </location>
</feature>
<feature type="region of interest" description="Disordered" evidence="1">
    <location>
        <begin position="1144"/>
        <end position="1173"/>
    </location>
</feature>
<dbReference type="EMBL" id="HE576794">
    <property type="protein sequence ID" value="CCC74142.1"/>
    <property type="molecule type" value="Genomic_DNA"/>
</dbReference>
<evidence type="ECO:0000313" key="3">
    <source>
        <dbReference type="Proteomes" id="UP000010111"/>
    </source>
</evidence>
<dbReference type="GeneID" id="97492521"/>
<evidence type="ECO:0000313" key="2">
    <source>
        <dbReference type="EMBL" id="CCC74142.1"/>
    </source>
</evidence>
<name>G0VSA2_MEGEL</name>
<gene>
    <name evidence="2" type="ORF">MELS_1924</name>
</gene>
<dbReference type="KEGG" id="med:MELS_1924"/>
<dbReference type="eggNOG" id="COG1196">
    <property type="taxonomic scope" value="Bacteria"/>
</dbReference>
<feature type="compositionally biased region" description="Basic and acidic residues" evidence="1">
    <location>
        <begin position="970"/>
        <end position="985"/>
    </location>
</feature>
<reference evidence="2 3" key="1">
    <citation type="journal article" date="2011" name="J. Bacteriol.">
        <title>Genome Sequence of the Ruminal Bacterium Megasphaera elsdenii.</title>
        <authorList>
            <person name="Marx H."/>
            <person name="Graf A.B."/>
            <person name="Tatto N."/>
            <person name="Thallinger G.G."/>
            <person name="Mattanovich D."/>
            <person name="Sauer M."/>
        </authorList>
    </citation>
    <scope>NUCLEOTIDE SEQUENCE [LARGE SCALE GENOMIC DNA]</scope>
    <source>
        <strain evidence="2 3">DSM 20460</strain>
    </source>
</reference>
<dbReference type="HOGENOM" id="CLU_227343_0_0_9"/>